<feature type="disulfide bond" evidence="3">
    <location>
        <begin position="28"/>
        <end position="55"/>
    </location>
</feature>
<dbReference type="KEGG" id="bfo:118406028"/>
<dbReference type="CDD" id="cd00041">
    <property type="entry name" value="CUB"/>
    <property type="match status" value="3"/>
</dbReference>
<keyword evidence="8" id="KW-1185">Reference proteome</keyword>
<reference evidence="8" key="1">
    <citation type="journal article" date="2020" name="Nat. Ecol. Evol.">
        <title>Deeply conserved synteny resolves early events in vertebrate evolution.</title>
        <authorList>
            <person name="Simakov O."/>
            <person name="Marletaz F."/>
            <person name="Yue J.X."/>
            <person name="O'Connell B."/>
            <person name="Jenkins J."/>
            <person name="Brandt A."/>
            <person name="Calef R."/>
            <person name="Tung C.H."/>
            <person name="Huang T.K."/>
            <person name="Schmutz J."/>
            <person name="Satoh N."/>
            <person name="Yu J.K."/>
            <person name="Putnam N.H."/>
            <person name="Green R.E."/>
            <person name="Rokhsar D.S."/>
        </authorList>
    </citation>
    <scope>NUCLEOTIDE SEQUENCE [LARGE SCALE GENOMIC DNA]</scope>
    <source>
        <strain evidence="8">S238N-H82</strain>
    </source>
</reference>
<evidence type="ECO:0000256" key="3">
    <source>
        <dbReference type="PROSITE-ProRule" id="PRU00059"/>
    </source>
</evidence>
<dbReference type="InterPro" id="IPR000436">
    <property type="entry name" value="Sushi_SCR_CCP_dom"/>
</dbReference>
<evidence type="ECO:0000313" key="8">
    <source>
        <dbReference type="Proteomes" id="UP000001554"/>
    </source>
</evidence>
<dbReference type="PANTHER" id="PTHR24251:SF37">
    <property type="entry name" value="CUB DOMAIN-CONTAINING PROTEIN"/>
    <property type="match status" value="1"/>
</dbReference>
<keyword evidence="4" id="KW-0768">Sushi</keyword>
<dbReference type="CDD" id="cd00033">
    <property type="entry name" value="CCP"/>
    <property type="match status" value="1"/>
</dbReference>
<evidence type="ECO:0000313" key="9">
    <source>
        <dbReference type="RefSeq" id="XP_035661776.1"/>
    </source>
</evidence>
<dbReference type="InterPro" id="IPR035914">
    <property type="entry name" value="Sperma_CUB_dom_sf"/>
</dbReference>
<evidence type="ECO:0000256" key="1">
    <source>
        <dbReference type="ARBA" id="ARBA00022737"/>
    </source>
</evidence>
<organism evidence="8 9">
    <name type="scientific">Branchiostoma floridae</name>
    <name type="common">Florida lancelet</name>
    <name type="synonym">Amphioxus</name>
    <dbReference type="NCBI Taxonomy" id="7739"/>
    <lineage>
        <taxon>Eukaryota</taxon>
        <taxon>Metazoa</taxon>
        <taxon>Chordata</taxon>
        <taxon>Cephalochordata</taxon>
        <taxon>Leptocardii</taxon>
        <taxon>Amphioxiformes</taxon>
        <taxon>Branchiostomatidae</taxon>
        <taxon>Branchiostoma</taxon>
    </lineage>
</organism>
<feature type="domain" description="CUB" evidence="6">
    <location>
        <begin position="28"/>
        <end position="95"/>
    </location>
</feature>
<feature type="signal peptide" evidence="5">
    <location>
        <begin position="1"/>
        <end position="22"/>
    </location>
</feature>
<evidence type="ECO:0000259" key="7">
    <source>
        <dbReference type="PROSITE" id="PS50923"/>
    </source>
</evidence>
<dbReference type="RefSeq" id="XP_035661776.1">
    <property type="nucleotide sequence ID" value="XM_035805883.1"/>
</dbReference>
<evidence type="ECO:0000256" key="4">
    <source>
        <dbReference type="PROSITE-ProRule" id="PRU00302"/>
    </source>
</evidence>
<dbReference type="OrthoDB" id="10009301at2759"/>
<feature type="domain" description="CUB" evidence="6">
    <location>
        <begin position="293"/>
        <end position="403"/>
    </location>
</feature>
<dbReference type="SUPFAM" id="SSF57535">
    <property type="entry name" value="Complement control module/SCR domain"/>
    <property type="match status" value="1"/>
</dbReference>
<accession>A0A9J7K975</accession>
<dbReference type="SMART" id="SM00032">
    <property type="entry name" value="CCP"/>
    <property type="match status" value="1"/>
</dbReference>
<protein>
    <submittedName>
        <fullName evidence="9">Tolloid-like protein 2</fullName>
    </submittedName>
</protein>
<dbReference type="SUPFAM" id="SSF49854">
    <property type="entry name" value="Spermadhesin, CUB domain"/>
    <property type="match status" value="3"/>
</dbReference>
<name>A0A9J7K975_BRAFL</name>
<feature type="chain" id="PRO_5039951835" evidence="5">
    <location>
        <begin position="23"/>
        <end position="466"/>
    </location>
</feature>
<dbReference type="InterPro" id="IPR035976">
    <property type="entry name" value="Sushi/SCR/CCP_sf"/>
</dbReference>
<keyword evidence="1" id="KW-0677">Repeat</keyword>
<keyword evidence="5" id="KW-0732">Signal</keyword>
<evidence type="ECO:0000259" key="6">
    <source>
        <dbReference type="PROSITE" id="PS01180"/>
    </source>
</evidence>
<feature type="domain" description="Sushi" evidence="7">
    <location>
        <begin position="105"/>
        <end position="164"/>
    </location>
</feature>
<dbReference type="Gene3D" id="2.60.120.290">
    <property type="entry name" value="Spermadhesin, CUB domain"/>
    <property type="match status" value="3"/>
</dbReference>
<comment type="caution">
    <text evidence="4">Lacks conserved residue(s) required for the propagation of feature annotation.</text>
</comment>
<dbReference type="AlphaFoldDB" id="A0A9J7K975"/>
<dbReference type="Pfam" id="PF00084">
    <property type="entry name" value="Sushi"/>
    <property type="match status" value="1"/>
</dbReference>
<dbReference type="SMART" id="SM00042">
    <property type="entry name" value="CUB"/>
    <property type="match status" value="3"/>
</dbReference>
<dbReference type="GeneID" id="118406028"/>
<dbReference type="Proteomes" id="UP000001554">
    <property type="component" value="Chromosome 18"/>
</dbReference>
<sequence length="466" mass="52053">MLWSLKVLLLTTSVWRNIPGHAQEHGECGGYVTRQSSGYIDSPNYPGQYGNNMFCTWTIEVALGEVVKLTPVAFSLEDLYDWIAVYDDATLLGEYSALTVNLTSALCPDPGVPHNGYRQGDSVTAGAVVSFGCHEGFILTGQEHITCMSGDRRDWTARPPTCEDSACSTGRYVYGQDGEIASPRDLTRGTYPTNVDCTWQISVDPGEVVVLEFLEFNIEYQPRCLYDWFQIHDLTYISFYQLFCGFLNSTVYVSMASTLALHFHSDGEIATTGFRIRYHVQNRSADDQKGYQRVHLLSEDAGSFSSMNFPWSPYSNNVYQQWDITVDVHKHVKLMFTEFDVAETQYCLGDQVVIDDPYGSTRAAICGTCLPMPRVSKGNSLVVVFMTDFVIRRDGFSARYEAVGDRSEPSAQDALQPDWLWISDVRIKQISVSSSTNQVWALDESGRPLRRTGITAAVPQDAAAAR</sequence>
<dbReference type="PANTHER" id="PTHR24251">
    <property type="entry name" value="OVOCHYMASE-RELATED"/>
    <property type="match status" value="1"/>
</dbReference>
<dbReference type="FunFam" id="2.60.120.290:FF:000070">
    <property type="entry name" value="Suppression of tumorigenicity 14b"/>
    <property type="match status" value="1"/>
</dbReference>
<feature type="domain" description="CUB" evidence="6">
    <location>
        <begin position="162"/>
        <end position="281"/>
    </location>
</feature>
<dbReference type="PROSITE" id="PS50923">
    <property type="entry name" value="SUSHI"/>
    <property type="match status" value="1"/>
</dbReference>
<evidence type="ECO:0000256" key="5">
    <source>
        <dbReference type="SAM" id="SignalP"/>
    </source>
</evidence>
<dbReference type="PROSITE" id="PS01180">
    <property type="entry name" value="CUB"/>
    <property type="match status" value="3"/>
</dbReference>
<dbReference type="FunFam" id="2.60.120.290:FF:000005">
    <property type="entry name" value="Procollagen C-endopeptidase enhancer 1"/>
    <property type="match status" value="1"/>
</dbReference>
<reference evidence="9" key="2">
    <citation type="submission" date="2025-08" db="UniProtKB">
        <authorList>
            <consortium name="RefSeq"/>
        </authorList>
    </citation>
    <scope>IDENTIFICATION</scope>
    <source>
        <strain evidence="9">S238N-H82</strain>
        <tissue evidence="9">Testes</tissue>
    </source>
</reference>
<dbReference type="Pfam" id="PF00431">
    <property type="entry name" value="CUB"/>
    <property type="match status" value="3"/>
</dbReference>
<proteinExistence type="predicted"/>
<keyword evidence="2 3" id="KW-1015">Disulfide bond</keyword>
<gene>
    <name evidence="9" type="primary">LOC118406028</name>
</gene>
<evidence type="ECO:0000256" key="2">
    <source>
        <dbReference type="ARBA" id="ARBA00023157"/>
    </source>
</evidence>
<dbReference type="Gene3D" id="2.10.70.10">
    <property type="entry name" value="Complement Module, domain 1"/>
    <property type="match status" value="1"/>
</dbReference>
<dbReference type="FunFam" id="2.10.70.10:FF:000002">
    <property type="entry name" value="CUB and Sushi multiple domains 3"/>
    <property type="match status" value="1"/>
</dbReference>
<dbReference type="InterPro" id="IPR000859">
    <property type="entry name" value="CUB_dom"/>
</dbReference>